<feature type="coiled-coil region" evidence="1">
    <location>
        <begin position="58"/>
        <end position="95"/>
    </location>
</feature>
<dbReference type="Pfam" id="PF07795">
    <property type="entry name" value="DUF1635"/>
    <property type="match status" value="1"/>
</dbReference>
<feature type="compositionally biased region" description="Basic and acidic residues" evidence="2">
    <location>
        <begin position="300"/>
        <end position="314"/>
    </location>
</feature>
<accession>A0AAP0LJB2</accession>
<dbReference type="EMBL" id="JBBNAF010000001">
    <property type="protein sequence ID" value="KAK9169249.1"/>
    <property type="molecule type" value="Genomic_DNA"/>
</dbReference>
<gene>
    <name evidence="3" type="ORF">Syun_001389</name>
</gene>
<dbReference type="InterPro" id="IPR012862">
    <property type="entry name" value="DUF1635"/>
</dbReference>
<dbReference type="PANTHER" id="PTHR33431:SF12">
    <property type="entry name" value="HIGH MOBILITY GROUP BOX PROTEIN, PUTATIVE (DUF1635)-RELATED"/>
    <property type="match status" value="1"/>
</dbReference>
<evidence type="ECO:0000313" key="3">
    <source>
        <dbReference type="EMBL" id="KAK9169249.1"/>
    </source>
</evidence>
<protein>
    <submittedName>
        <fullName evidence="3">Uncharacterized protein</fullName>
    </submittedName>
</protein>
<dbReference type="AlphaFoldDB" id="A0AAP0LJB2"/>
<name>A0AAP0LJB2_9MAGN</name>
<evidence type="ECO:0000256" key="2">
    <source>
        <dbReference type="SAM" id="MobiDB-lite"/>
    </source>
</evidence>
<organism evidence="3 4">
    <name type="scientific">Stephania yunnanensis</name>
    <dbReference type="NCBI Taxonomy" id="152371"/>
    <lineage>
        <taxon>Eukaryota</taxon>
        <taxon>Viridiplantae</taxon>
        <taxon>Streptophyta</taxon>
        <taxon>Embryophyta</taxon>
        <taxon>Tracheophyta</taxon>
        <taxon>Spermatophyta</taxon>
        <taxon>Magnoliopsida</taxon>
        <taxon>Ranunculales</taxon>
        <taxon>Menispermaceae</taxon>
        <taxon>Menispermoideae</taxon>
        <taxon>Cissampelideae</taxon>
        <taxon>Stephania</taxon>
    </lineage>
</organism>
<feature type="region of interest" description="Disordered" evidence="2">
    <location>
        <begin position="300"/>
        <end position="348"/>
    </location>
</feature>
<feature type="compositionally biased region" description="Polar residues" evidence="2">
    <location>
        <begin position="123"/>
        <end position="145"/>
    </location>
</feature>
<proteinExistence type="predicted"/>
<keyword evidence="1" id="KW-0175">Coiled coil</keyword>
<comment type="caution">
    <text evidence="3">The sequence shown here is derived from an EMBL/GenBank/DDBJ whole genome shotgun (WGS) entry which is preliminary data.</text>
</comment>
<dbReference type="PANTHER" id="PTHR33431">
    <property type="entry name" value="ENABLED-LIKE PROTEIN (DUF1635)"/>
    <property type="match status" value="1"/>
</dbReference>
<keyword evidence="4" id="KW-1185">Reference proteome</keyword>
<feature type="region of interest" description="Disordered" evidence="2">
    <location>
        <begin position="114"/>
        <end position="145"/>
    </location>
</feature>
<evidence type="ECO:0000256" key="1">
    <source>
        <dbReference type="SAM" id="Coils"/>
    </source>
</evidence>
<sequence length="348" mass="38382">MGVWQNSDGVAKRVKVRDKNMEAMASVWSCSQLQSVNELKDMLFYTTVELESVRLDSLQEMRRNEENMKQLLHQLSVARQERDEARNQLQILLNKLIPSSPIEVCPSFPALQPETPPVCPKKGSTSITDSDSLSETYNHQSYGSSSSIDPFLDVVSSTDAANINIRDSRNMGIACHVGKQDNDVPISMASVGSSSGLNHTDQVSAAIDNLLSGKPLPQQGKLLQAVMEAGTLLQTLLVSGPLPRWRNPPPVQTLQMPPLSIKGCEPQEINYSGQTSCEPQVISFNGRKSCDLQETNYQSDKKTLSSSSSERDHASSSQVYGSENYLGKDTSGMRSQDTFATLKRQRRQ</sequence>
<reference evidence="3 4" key="1">
    <citation type="submission" date="2024-01" db="EMBL/GenBank/DDBJ databases">
        <title>Genome assemblies of Stephania.</title>
        <authorList>
            <person name="Yang L."/>
        </authorList>
    </citation>
    <scope>NUCLEOTIDE SEQUENCE [LARGE SCALE GENOMIC DNA]</scope>
    <source>
        <strain evidence="3">YNDBR</strain>
        <tissue evidence="3">Leaf</tissue>
    </source>
</reference>
<evidence type="ECO:0000313" key="4">
    <source>
        <dbReference type="Proteomes" id="UP001420932"/>
    </source>
</evidence>
<dbReference type="Proteomes" id="UP001420932">
    <property type="component" value="Unassembled WGS sequence"/>
</dbReference>